<feature type="binding site" evidence="2">
    <location>
        <begin position="61"/>
        <end position="63"/>
    </location>
    <ligand>
        <name>substrate</name>
    </ligand>
</feature>
<feature type="binding site" evidence="2">
    <location>
        <position position="16"/>
    </location>
    <ligand>
        <name>Mg(2+)</name>
        <dbReference type="ChEBI" id="CHEBI:18420"/>
    </ligand>
</feature>
<feature type="active site" evidence="2">
    <location>
        <position position="16"/>
    </location>
</feature>
<dbReference type="InterPro" id="IPR036424">
    <property type="entry name" value="UPP_synth-like_sf"/>
</dbReference>
<dbReference type="PATRIC" id="fig|1208921.3.peg.309"/>
<dbReference type="EC" id="2.5.1.-" evidence="2"/>
<dbReference type="GO" id="GO:0008834">
    <property type="term" value="F:ditrans,polycis-undecaprenyl-diphosphate synthase [(2E,6E)-farnesyl-diphosphate specific] activity"/>
    <property type="evidence" value="ECO:0007669"/>
    <property type="project" value="TreeGrafter"/>
</dbReference>
<accession>M1M166</accession>
<dbReference type="eggNOG" id="COG0020">
    <property type="taxonomic scope" value="Bacteria"/>
</dbReference>
<evidence type="ECO:0000256" key="2">
    <source>
        <dbReference type="HAMAP-Rule" id="MF_01139"/>
    </source>
</evidence>
<dbReference type="GO" id="GO:0016094">
    <property type="term" value="P:polyprenol biosynthetic process"/>
    <property type="evidence" value="ECO:0007669"/>
    <property type="project" value="TreeGrafter"/>
</dbReference>
<feature type="binding site" evidence="2">
    <location>
        <position position="67"/>
    </location>
    <ligand>
        <name>substrate</name>
    </ligand>
</feature>
<dbReference type="InterPro" id="IPR018520">
    <property type="entry name" value="UPP_synth-like_CS"/>
</dbReference>
<dbReference type="RefSeq" id="WP_015389514.1">
    <property type="nucleotide sequence ID" value="NC_020284.1"/>
</dbReference>
<keyword evidence="1 2" id="KW-0808">Transferase</keyword>
<sequence length="246" mass="28912">MLINKHLPQHVAIVMDGNGRWANKRFLPRSSGHFKGVRSVGQIIDRVIQLDIRYLTLFAFSSENWRRPADEIEYLMNLFIKTLENEVDSLVDKGINLRIIGDITVFNNRLQNLINSVIYKTSNNNNLYLTIAANYGGRWDILQAIKKMLRKESDILDNIDCINEDILSRYLSMSWAPEPDLLIRTGGEIRISNFLIWQLAYTELYFTDICWPDFGSNELEEAFRWYRTRERRFGRTSAQLEKDLRQ</sequence>
<proteinExistence type="inferred from homology"/>
<dbReference type="EMBL" id="CP003806">
    <property type="protein sequence ID" value="AGF49029.1"/>
    <property type="molecule type" value="Genomic_DNA"/>
</dbReference>
<dbReference type="GO" id="GO:0005829">
    <property type="term" value="C:cytosol"/>
    <property type="evidence" value="ECO:0007669"/>
    <property type="project" value="TreeGrafter"/>
</dbReference>
<protein>
    <recommendedName>
        <fullName evidence="2">Isoprenyl transferase</fullName>
        <ecNumber evidence="2">2.5.1.-</ecNumber>
    </recommendedName>
</protein>
<keyword evidence="4" id="KW-1185">Reference proteome</keyword>
<comment type="cofactor">
    <cofactor evidence="2">
        <name>Mg(2+)</name>
        <dbReference type="ChEBI" id="CHEBI:18420"/>
    </cofactor>
    <text evidence="2">Binds 2 magnesium ions per subunit.</text>
</comment>
<dbReference type="Pfam" id="PF01255">
    <property type="entry name" value="Prenyltransf"/>
    <property type="match status" value="1"/>
</dbReference>
<comment type="similarity">
    <text evidence="2">Belongs to the UPP synthase family.</text>
</comment>
<dbReference type="InterPro" id="IPR001441">
    <property type="entry name" value="UPP_synth-like"/>
</dbReference>
<keyword evidence="2" id="KW-0460">Magnesium</keyword>
<dbReference type="PANTHER" id="PTHR10291:SF0">
    <property type="entry name" value="DEHYDRODOLICHYL DIPHOSPHATE SYNTHASE 2"/>
    <property type="match status" value="1"/>
</dbReference>
<dbReference type="CDD" id="cd00475">
    <property type="entry name" value="Cis_IPPS"/>
    <property type="match status" value="1"/>
</dbReference>
<evidence type="ECO:0000313" key="3">
    <source>
        <dbReference type="EMBL" id="AGF49029.1"/>
    </source>
</evidence>
<comment type="subunit">
    <text evidence="2">Homodimer.</text>
</comment>
<evidence type="ECO:0000313" key="4">
    <source>
        <dbReference type="Proteomes" id="UP000011658"/>
    </source>
</evidence>
<dbReference type="HAMAP" id="MF_01139">
    <property type="entry name" value="ISPT"/>
    <property type="match status" value="1"/>
</dbReference>
<feature type="active site" description="Proton acceptor" evidence="2">
    <location>
        <position position="64"/>
    </location>
</feature>
<feature type="binding site" evidence="2">
    <location>
        <position position="65"/>
    </location>
    <ligand>
        <name>substrate</name>
    </ligand>
</feature>
<dbReference type="HOGENOM" id="CLU_038505_1_1_4"/>
<organism evidence="3 4">
    <name type="scientific">Candidatus Kinetoplastidibacterium galati TCC219</name>
    <dbReference type="NCBI Taxonomy" id="1208921"/>
    <lineage>
        <taxon>Bacteria</taxon>
        <taxon>Pseudomonadati</taxon>
        <taxon>Pseudomonadota</taxon>
        <taxon>Betaproteobacteria</taxon>
        <taxon>Candidatus Kinetoplastidibacterium</taxon>
    </lineage>
</organism>
<dbReference type="PANTHER" id="PTHR10291">
    <property type="entry name" value="DEHYDRODOLICHYL DIPHOSPHATE SYNTHASE FAMILY MEMBER"/>
    <property type="match status" value="1"/>
</dbReference>
<name>M1M166_9PROT</name>
<dbReference type="Proteomes" id="UP000011658">
    <property type="component" value="Chromosome"/>
</dbReference>
<dbReference type="FunFam" id="3.40.1180.10:FF:000001">
    <property type="entry name" value="(2E,6E)-farnesyl-diphosphate-specific ditrans,polycis-undecaprenyl-diphosphate synthase"/>
    <property type="match status" value="1"/>
</dbReference>
<dbReference type="SUPFAM" id="SSF64005">
    <property type="entry name" value="Undecaprenyl diphosphate synthase"/>
    <property type="match status" value="1"/>
</dbReference>
<feature type="binding site" evidence="2">
    <location>
        <position position="33"/>
    </location>
    <ligand>
        <name>substrate</name>
    </ligand>
</feature>
<dbReference type="PROSITE" id="PS01066">
    <property type="entry name" value="UPP_SYNTHASE"/>
    <property type="match status" value="1"/>
</dbReference>
<dbReference type="GO" id="GO:0000287">
    <property type="term" value="F:magnesium ion binding"/>
    <property type="evidence" value="ECO:0007669"/>
    <property type="project" value="UniProtKB-UniRule"/>
</dbReference>
<feature type="binding site" evidence="2">
    <location>
        <position position="21"/>
    </location>
    <ligand>
        <name>substrate</name>
    </ligand>
</feature>
<dbReference type="AlphaFoldDB" id="M1M166"/>
<feature type="binding site" evidence="2">
    <location>
        <begin position="190"/>
        <end position="192"/>
    </location>
    <ligand>
        <name>substrate</name>
    </ligand>
</feature>
<feature type="binding site" evidence="2">
    <location>
        <begin position="17"/>
        <end position="20"/>
    </location>
    <ligand>
        <name>substrate</name>
    </ligand>
</feature>
<evidence type="ECO:0000256" key="1">
    <source>
        <dbReference type="ARBA" id="ARBA00022679"/>
    </source>
</evidence>
<dbReference type="NCBIfam" id="TIGR00055">
    <property type="entry name" value="uppS"/>
    <property type="match status" value="1"/>
</dbReference>
<feature type="binding site" evidence="2">
    <location>
        <position position="203"/>
    </location>
    <ligand>
        <name>Mg(2+)</name>
        <dbReference type="ChEBI" id="CHEBI:18420"/>
    </ligand>
</feature>
<dbReference type="KEGG" id="kga:ST1E_0633"/>
<reference evidence="3 4" key="1">
    <citation type="journal article" date="2013" name="Genome Biol. Evol.">
        <title>Genome evolution and phylogenomic analysis of candidatus kinetoplastibacterium, the betaproteobacterial endosymbionts of strigomonas and angomonas.</title>
        <authorList>
            <person name="Alves J.M."/>
            <person name="Serrano M.G."/>
            <person name="Maia da Silva F."/>
            <person name="Voegtly L.J."/>
            <person name="Matveyev A.V."/>
            <person name="Teixeira M.M."/>
            <person name="Camargo E.P."/>
            <person name="Buck G.A."/>
        </authorList>
    </citation>
    <scope>NUCLEOTIDE SEQUENCE [LARGE SCALE GENOMIC DNA]</scope>
    <source>
        <strain evidence="3 4">TCC219</strain>
    </source>
</reference>
<comment type="function">
    <text evidence="2">Catalyzes the condensation of isopentenyl diphosphate (IPP) with allylic pyrophosphates generating different type of terpenoids.</text>
</comment>
<dbReference type="OrthoDB" id="4191603at2"/>
<keyword evidence="2" id="KW-0479">Metal-binding</keyword>
<dbReference type="STRING" id="1208921.ST1E_0633"/>
<gene>
    <name evidence="3" type="ORF">ST1E_0633</name>
</gene>
<dbReference type="Gene3D" id="3.40.1180.10">
    <property type="entry name" value="Decaprenyl diphosphate synthase-like"/>
    <property type="match status" value="1"/>
</dbReference>
<feature type="binding site" evidence="2">
    <location>
        <position position="29"/>
    </location>
    <ligand>
        <name>substrate</name>
    </ligand>
</feature>
<feature type="binding site" evidence="2">
    <location>
        <position position="184"/>
    </location>
    <ligand>
        <name>substrate</name>
    </ligand>
</feature>